<feature type="compositionally biased region" description="Low complexity" evidence="1">
    <location>
        <begin position="59"/>
        <end position="71"/>
    </location>
</feature>
<gene>
    <name evidence="2" type="ORF">CF15_02455</name>
</gene>
<reference evidence="2 3" key="1">
    <citation type="submission" date="2015-11" db="EMBL/GenBank/DDBJ databases">
        <title>Genome sequence of Pyrodictium occultum PL-19, a marine hyperthermophilic archaeon isolated from Volcano, Italy.</title>
        <authorList>
            <person name="Utturkar S."/>
            <person name="Huber H."/>
            <person name="Leptihn S."/>
            <person name="Brown S."/>
            <person name="Stetter K.O."/>
            <person name="Podar M."/>
        </authorList>
    </citation>
    <scope>NUCLEOTIDE SEQUENCE [LARGE SCALE GENOMIC DNA]</scope>
    <source>
        <strain evidence="2 3">PL-19</strain>
    </source>
</reference>
<accession>A0A0V8RUL0</accession>
<proteinExistence type="predicted"/>
<evidence type="ECO:0000256" key="1">
    <source>
        <dbReference type="SAM" id="MobiDB-lite"/>
    </source>
</evidence>
<organism evidence="2 3">
    <name type="scientific">Pyrodictium occultum</name>
    <dbReference type="NCBI Taxonomy" id="2309"/>
    <lineage>
        <taxon>Archaea</taxon>
        <taxon>Thermoproteota</taxon>
        <taxon>Thermoprotei</taxon>
        <taxon>Desulfurococcales</taxon>
        <taxon>Pyrodictiaceae</taxon>
        <taxon>Pyrodictium</taxon>
    </lineage>
</organism>
<feature type="region of interest" description="Disordered" evidence="1">
    <location>
        <begin position="52"/>
        <end position="71"/>
    </location>
</feature>
<comment type="caution">
    <text evidence="2">The sequence shown here is derived from an EMBL/GenBank/DDBJ whole genome shotgun (WGS) entry which is preliminary data.</text>
</comment>
<evidence type="ECO:0000313" key="3">
    <source>
        <dbReference type="Proteomes" id="UP000053352"/>
    </source>
</evidence>
<dbReference type="AlphaFoldDB" id="A0A0V8RUL0"/>
<dbReference type="STRING" id="2309.CF15_02455"/>
<evidence type="ECO:0000313" key="2">
    <source>
        <dbReference type="EMBL" id="KSW11699.1"/>
    </source>
</evidence>
<name>A0A0V8RUL0_PYROC</name>
<dbReference type="EMBL" id="LNTB01000001">
    <property type="protein sequence ID" value="KSW11699.1"/>
    <property type="molecule type" value="Genomic_DNA"/>
</dbReference>
<protein>
    <submittedName>
        <fullName evidence="2">Uncharacterized protein</fullName>
    </submittedName>
</protein>
<keyword evidence="3" id="KW-1185">Reference proteome</keyword>
<sequence>MSTLAELLRRAESKIIDAFVRHELPQYLVGRMLQGEHQMNVVEKRLGSKHGLKRGKAGVGESVEEPVVGGG</sequence>
<dbReference type="Proteomes" id="UP000053352">
    <property type="component" value="Unassembled WGS sequence"/>
</dbReference>